<dbReference type="InterPro" id="IPR006205">
    <property type="entry name" value="Mev_gal_kin"/>
</dbReference>
<evidence type="ECO:0000256" key="8">
    <source>
        <dbReference type="ARBA" id="ARBA00029438"/>
    </source>
</evidence>
<dbReference type="GO" id="GO:0004496">
    <property type="term" value="F:mevalonate kinase activity"/>
    <property type="evidence" value="ECO:0007669"/>
    <property type="project" value="UniProtKB-EC"/>
</dbReference>
<name>A0A0M0J6D7_9EUKA</name>
<reference evidence="12" key="1">
    <citation type="journal article" date="2015" name="PLoS Genet.">
        <title>Genome Sequence and Transcriptome Analyses of Chrysochromulina tobin: Metabolic Tools for Enhanced Algal Fitness in the Prominent Order Prymnesiales (Haptophyceae).</title>
        <authorList>
            <person name="Hovde B.T."/>
            <person name="Deodato C.R."/>
            <person name="Hunsperger H.M."/>
            <person name="Ryken S.A."/>
            <person name="Yost W."/>
            <person name="Jha R.K."/>
            <person name="Patterson J."/>
            <person name="Monnat R.J. Jr."/>
            <person name="Barlow S.B."/>
            <person name="Starkenburg S.R."/>
            <person name="Cattolico R.A."/>
        </authorList>
    </citation>
    <scope>NUCLEOTIDE SEQUENCE</scope>
    <source>
        <strain evidence="12">CCMP291</strain>
    </source>
</reference>
<evidence type="ECO:0000259" key="10">
    <source>
        <dbReference type="Pfam" id="PF00288"/>
    </source>
</evidence>
<dbReference type="SUPFAM" id="SSF54211">
    <property type="entry name" value="Ribosomal protein S5 domain 2-like"/>
    <property type="match status" value="1"/>
</dbReference>
<keyword evidence="9" id="KW-0472">Membrane</keyword>
<keyword evidence="5" id="KW-0547">Nucleotide-binding</keyword>
<dbReference type="GO" id="GO:0005829">
    <property type="term" value="C:cytosol"/>
    <property type="evidence" value="ECO:0007669"/>
    <property type="project" value="TreeGrafter"/>
</dbReference>
<proteinExistence type="inferred from homology"/>
<dbReference type="InterPro" id="IPR014721">
    <property type="entry name" value="Ribsml_uS5_D2-typ_fold_subgr"/>
</dbReference>
<feature type="domain" description="GHMP kinase N-terminal" evidence="10">
    <location>
        <begin position="150"/>
        <end position="187"/>
    </location>
</feature>
<comment type="pathway">
    <text evidence="8">Isoprenoid biosynthesis; isopentenyl diphosphate biosynthesis via mevalonate pathway; isopentenyl diphosphate from (R)-mevalonate: step 1/3.</text>
</comment>
<evidence type="ECO:0000256" key="1">
    <source>
        <dbReference type="ARBA" id="ARBA00004496"/>
    </source>
</evidence>
<dbReference type="UniPathway" id="UPA00057">
    <property type="reaction ID" value="UER00098"/>
</dbReference>
<dbReference type="InterPro" id="IPR006204">
    <property type="entry name" value="GHMP_kinase_N_dom"/>
</dbReference>
<keyword evidence="9" id="KW-0812">Transmembrane</keyword>
<organism evidence="11 12">
    <name type="scientific">Chrysochromulina tobinii</name>
    <dbReference type="NCBI Taxonomy" id="1460289"/>
    <lineage>
        <taxon>Eukaryota</taxon>
        <taxon>Haptista</taxon>
        <taxon>Haptophyta</taxon>
        <taxon>Prymnesiophyceae</taxon>
        <taxon>Prymnesiales</taxon>
        <taxon>Chrysochromulinaceae</taxon>
        <taxon>Chrysochromulina</taxon>
    </lineage>
</organism>
<accession>A0A0M0J6D7</accession>
<evidence type="ECO:0000256" key="5">
    <source>
        <dbReference type="ARBA" id="ARBA00022741"/>
    </source>
</evidence>
<keyword evidence="7" id="KW-0067">ATP-binding</keyword>
<dbReference type="OrthoDB" id="1652964at2759"/>
<evidence type="ECO:0000256" key="9">
    <source>
        <dbReference type="SAM" id="Phobius"/>
    </source>
</evidence>
<dbReference type="InterPro" id="IPR006203">
    <property type="entry name" value="GHMP_knse_ATP-bd_CS"/>
</dbReference>
<evidence type="ECO:0000256" key="7">
    <source>
        <dbReference type="ARBA" id="ARBA00022840"/>
    </source>
</evidence>
<keyword evidence="4" id="KW-0808">Transferase</keyword>
<dbReference type="GO" id="GO:0005524">
    <property type="term" value="F:ATP binding"/>
    <property type="evidence" value="ECO:0007669"/>
    <property type="project" value="UniProtKB-KW"/>
</dbReference>
<evidence type="ECO:0000313" key="11">
    <source>
        <dbReference type="EMBL" id="KOO21897.1"/>
    </source>
</evidence>
<dbReference type="Pfam" id="PF00288">
    <property type="entry name" value="GHMP_kinases_N"/>
    <property type="match status" value="1"/>
</dbReference>
<dbReference type="PANTHER" id="PTHR43290:SF2">
    <property type="entry name" value="MEVALONATE KINASE"/>
    <property type="match status" value="1"/>
</dbReference>
<dbReference type="EMBL" id="JWZX01003325">
    <property type="protein sequence ID" value="KOO21897.1"/>
    <property type="molecule type" value="Genomic_DNA"/>
</dbReference>
<evidence type="ECO:0000313" key="12">
    <source>
        <dbReference type="Proteomes" id="UP000037460"/>
    </source>
</evidence>
<dbReference type="Gene3D" id="3.30.230.10">
    <property type="match status" value="1"/>
</dbReference>
<comment type="similarity">
    <text evidence="2">Belongs to the GHMP kinase family. Mevalonate kinase subfamily.</text>
</comment>
<dbReference type="AlphaFoldDB" id="A0A0M0J6D7"/>
<comment type="subcellular location">
    <subcellularLocation>
        <location evidence="1">Cytoplasm</location>
    </subcellularLocation>
</comment>
<gene>
    <name evidence="11" type="ORF">Ctob_000276</name>
</gene>
<evidence type="ECO:0000256" key="3">
    <source>
        <dbReference type="ARBA" id="ARBA00012103"/>
    </source>
</evidence>
<dbReference type="EC" id="2.7.1.36" evidence="3"/>
<evidence type="ECO:0000256" key="4">
    <source>
        <dbReference type="ARBA" id="ARBA00022679"/>
    </source>
</evidence>
<dbReference type="GO" id="GO:0019287">
    <property type="term" value="P:isopentenyl diphosphate biosynthetic process, mevalonate pathway"/>
    <property type="evidence" value="ECO:0007669"/>
    <property type="project" value="UniProtKB-UniPathway"/>
</dbReference>
<dbReference type="Proteomes" id="UP000037460">
    <property type="component" value="Unassembled WGS sequence"/>
</dbReference>
<evidence type="ECO:0000256" key="2">
    <source>
        <dbReference type="ARBA" id="ARBA00006495"/>
    </source>
</evidence>
<keyword evidence="6 11" id="KW-0418">Kinase</keyword>
<keyword evidence="9" id="KW-1133">Transmembrane helix</keyword>
<comment type="caution">
    <text evidence="11">The sequence shown here is derived from an EMBL/GenBank/DDBJ whole genome shotgun (WGS) entry which is preliminary data.</text>
</comment>
<protein>
    <recommendedName>
        <fullName evidence="3">mevalonate kinase</fullName>
        <ecNumber evidence="3">2.7.1.36</ecNumber>
    </recommendedName>
</protein>
<feature type="transmembrane region" description="Helical" evidence="9">
    <location>
        <begin position="162"/>
        <end position="185"/>
    </location>
</feature>
<dbReference type="PANTHER" id="PTHR43290">
    <property type="entry name" value="MEVALONATE KINASE"/>
    <property type="match status" value="1"/>
</dbReference>
<dbReference type="PROSITE" id="PS00627">
    <property type="entry name" value="GHMP_KINASES_ATP"/>
    <property type="match status" value="1"/>
</dbReference>
<keyword evidence="12" id="KW-1185">Reference proteome</keyword>
<dbReference type="InterPro" id="IPR020568">
    <property type="entry name" value="Ribosomal_Su5_D2-typ_SF"/>
</dbReference>
<evidence type="ECO:0000256" key="6">
    <source>
        <dbReference type="ARBA" id="ARBA00022777"/>
    </source>
</evidence>
<sequence length="315" mass="31966">MEMHVEASAPGKLILFGEHSVVYGYAAVAAALSMLRVTVHAEATRDGELSASLDDLPSAAASEAGGNACIELRASIASLVAALSNASGAIKGWREPAPPTEAYIAILQSALSSVPSADRAALVPLLFLSRALLPELFEAAVVGVSNAPVNAYTGLRIRVSSAALPLGAGLGSSAAFSVALAAALLQLRLRLFGSGEKAGGAGGPSLLDGTRVSLRVQSADRPAVCPGEAAKALINGWAYAAECILHGTPSGLDNQVSCAGDAIRHVRDGQAKRFDPELEASGIKVAGGMHKFDASEVDVHGGNATADDFLDAFGM</sequence>